<dbReference type="eggNOG" id="ENOG502SBMV">
    <property type="taxonomic scope" value="Eukaryota"/>
</dbReference>
<feature type="compositionally biased region" description="Basic and acidic residues" evidence="1">
    <location>
        <begin position="178"/>
        <end position="187"/>
    </location>
</feature>
<reference evidence="3" key="5">
    <citation type="submission" date="2018-04" db="UniProtKB">
        <authorList>
            <consortium name="EnsemblFungi"/>
        </authorList>
    </citation>
    <scope>IDENTIFICATION</scope>
    <source>
        <strain evidence="3">R3-111a-1</strain>
    </source>
</reference>
<name>J3PIJ9_GAET3</name>
<reference evidence="2" key="2">
    <citation type="submission" date="2010-07" db="EMBL/GenBank/DDBJ databases">
        <authorList>
            <consortium name="The Broad Institute Genome Sequencing Platform"/>
            <consortium name="Broad Institute Genome Sequencing Center for Infectious Disease"/>
            <person name="Ma L.-J."/>
            <person name="Dead R."/>
            <person name="Young S."/>
            <person name="Zeng Q."/>
            <person name="Koehrsen M."/>
            <person name="Alvarado L."/>
            <person name="Berlin A."/>
            <person name="Chapman S.B."/>
            <person name="Chen Z."/>
            <person name="Freedman E."/>
            <person name="Gellesch M."/>
            <person name="Goldberg J."/>
            <person name="Griggs A."/>
            <person name="Gujja S."/>
            <person name="Heilman E.R."/>
            <person name="Heiman D."/>
            <person name="Hepburn T."/>
            <person name="Howarth C."/>
            <person name="Jen D."/>
            <person name="Larson L."/>
            <person name="Mehta T."/>
            <person name="Neiman D."/>
            <person name="Pearson M."/>
            <person name="Roberts A."/>
            <person name="Saif S."/>
            <person name="Shea T."/>
            <person name="Shenoy N."/>
            <person name="Sisk P."/>
            <person name="Stolte C."/>
            <person name="Sykes S."/>
            <person name="Walk T."/>
            <person name="White J."/>
            <person name="Yandava C."/>
            <person name="Haas B."/>
            <person name="Nusbaum C."/>
            <person name="Birren B."/>
        </authorList>
    </citation>
    <scope>NUCLEOTIDE SEQUENCE</scope>
    <source>
        <strain evidence="2">R3-111a-1</strain>
    </source>
</reference>
<dbReference type="STRING" id="644352.J3PIJ9"/>
<dbReference type="RefSeq" id="XP_009229498.1">
    <property type="nucleotide sequence ID" value="XM_009231234.1"/>
</dbReference>
<feature type="region of interest" description="Disordered" evidence="1">
    <location>
        <begin position="163"/>
        <end position="276"/>
    </location>
</feature>
<dbReference type="EMBL" id="GL385406">
    <property type="protein sequence ID" value="EJT69060.1"/>
    <property type="molecule type" value="Genomic_DNA"/>
</dbReference>
<reference evidence="3" key="4">
    <citation type="journal article" date="2015" name="G3 (Bethesda)">
        <title>Genome sequences of three phytopathogenic species of the Magnaporthaceae family of fungi.</title>
        <authorList>
            <person name="Okagaki L.H."/>
            <person name="Nunes C.C."/>
            <person name="Sailsbery J."/>
            <person name="Clay B."/>
            <person name="Brown D."/>
            <person name="John T."/>
            <person name="Oh Y."/>
            <person name="Young N."/>
            <person name="Fitzgerald M."/>
            <person name="Haas B.J."/>
            <person name="Zeng Q."/>
            <person name="Young S."/>
            <person name="Adiconis X."/>
            <person name="Fan L."/>
            <person name="Levin J.Z."/>
            <person name="Mitchell T.K."/>
            <person name="Okubara P.A."/>
            <person name="Farman M.L."/>
            <person name="Kohn L.M."/>
            <person name="Birren B."/>
            <person name="Ma L.-J."/>
            <person name="Dean R.A."/>
        </authorList>
    </citation>
    <scope>NUCLEOTIDE SEQUENCE</scope>
    <source>
        <strain evidence="3">R3-111a-1</strain>
    </source>
</reference>
<feature type="compositionally biased region" description="Basic residues" evidence="1">
    <location>
        <begin position="236"/>
        <end position="247"/>
    </location>
</feature>
<dbReference type="VEuPathDB" id="FungiDB:GGTG_13328"/>
<keyword evidence="4" id="KW-1185">Reference proteome</keyword>
<protein>
    <submittedName>
        <fullName evidence="2 3">Uncharacterized protein</fullName>
    </submittedName>
</protein>
<dbReference type="AlphaFoldDB" id="J3PIJ9"/>
<organism evidence="2">
    <name type="scientific">Gaeumannomyces tritici (strain R3-111a-1)</name>
    <name type="common">Wheat and barley take-all root rot fungus</name>
    <name type="synonym">Gaeumannomyces graminis var. tritici</name>
    <dbReference type="NCBI Taxonomy" id="644352"/>
    <lineage>
        <taxon>Eukaryota</taxon>
        <taxon>Fungi</taxon>
        <taxon>Dikarya</taxon>
        <taxon>Ascomycota</taxon>
        <taxon>Pezizomycotina</taxon>
        <taxon>Sordariomycetes</taxon>
        <taxon>Sordariomycetidae</taxon>
        <taxon>Magnaporthales</taxon>
        <taxon>Magnaporthaceae</taxon>
        <taxon>Gaeumannomyces</taxon>
    </lineage>
</organism>
<feature type="compositionally biased region" description="Basic and acidic residues" evidence="1">
    <location>
        <begin position="194"/>
        <end position="235"/>
    </location>
</feature>
<evidence type="ECO:0000313" key="4">
    <source>
        <dbReference type="Proteomes" id="UP000006039"/>
    </source>
</evidence>
<reference evidence="4" key="1">
    <citation type="submission" date="2010-07" db="EMBL/GenBank/DDBJ databases">
        <title>The genome sequence of Gaeumannomyces graminis var. tritici strain R3-111a-1.</title>
        <authorList>
            <consortium name="The Broad Institute Genome Sequencing Platform"/>
            <person name="Ma L.-J."/>
            <person name="Dead R."/>
            <person name="Young S."/>
            <person name="Zeng Q."/>
            <person name="Koehrsen M."/>
            <person name="Alvarado L."/>
            <person name="Berlin A."/>
            <person name="Chapman S.B."/>
            <person name="Chen Z."/>
            <person name="Freedman E."/>
            <person name="Gellesch M."/>
            <person name="Goldberg J."/>
            <person name="Griggs A."/>
            <person name="Gujja S."/>
            <person name="Heilman E.R."/>
            <person name="Heiman D."/>
            <person name="Hepburn T."/>
            <person name="Howarth C."/>
            <person name="Jen D."/>
            <person name="Larson L."/>
            <person name="Mehta T."/>
            <person name="Neiman D."/>
            <person name="Pearson M."/>
            <person name="Roberts A."/>
            <person name="Saif S."/>
            <person name="Shea T."/>
            <person name="Shenoy N."/>
            <person name="Sisk P."/>
            <person name="Stolte C."/>
            <person name="Sykes S."/>
            <person name="Walk T."/>
            <person name="White J."/>
            <person name="Yandava C."/>
            <person name="Haas B."/>
            <person name="Nusbaum C."/>
            <person name="Birren B."/>
        </authorList>
    </citation>
    <scope>NUCLEOTIDE SEQUENCE [LARGE SCALE GENOMIC DNA]</scope>
    <source>
        <strain evidence="4">R3-111a-1</strain>
    </source>
</reference>
<evidence type="ECO:0000256" key="1">
    <source>
        <dbReference type="SAM" id="MobiDB-lite"/>
    </source>
</evidence>
<dbReference type="GeneID" id="20353786"/>
<dbReference type="Proteomes" id="UP000006039">
    <property type="component" value="Unassembled WGS sequence"/>
</dbReference>
<evidence type="ECO:0000313" key="3">
    <source>
        <dbReference type="EnsemblFungi" id="EJT69060"/>
    </source>
</evidence>
<dbReference type="HOGENOM" id="CLU_823969_0_0_1"/>
<feature type="compositionally biased region" description="Basic and acidic residues" evidence="1">
    <location>
        <begin position="248"/>
        <end position="276"/>
    </location>
</feature>
<dbReference type="EnsemblFungi" id="EJT69060">
    <property type="protein sequence ID" value="EJT69060"/>
    <property type="gene ID" value="GGTG_13328"/>
</dbReference>
<gene>
    <name evidence="3" type="primary">20353786</name>
    <name evidence="2" type="ORF">GGTG_13328</name>
</gene>
<sequence length="337" mass="37881">MGCRRTPRLHASFGQATHYMSVKGDRLSGFPSRKAAKSKIHPKARRLAVAGLDKAADLCGGGDDLRIPTPRNPAGRLPYRARQPPAIIRVWVRDSVDSRTPGYGGRRGVNRALIFREAARAFAALPLMSSVSGSLQPLRAAYRQSRNVNVEECEYDYTASYHVGTKQKRHDPTLPTKEPGRDRESRSRSRARIAKPEKSDRWSKRGQSRGEKGWEIRGPKDENEERRGPRDEERRDKKRRDKKRRDKERRDKERRDKKSRDEERRDKERRDEERRGLWGEAILVGGRICGVACRAFAPTGGDKGAKVCNSSSGRTKAGKPLKSVSAVAVGYAAVSTG</sequence>
<reference evidence="2" key="3">
    <citation type="submission" date="2010-09" db="EMBL/GenBank/DDBJ databases">
        <title>Annotation of Gaeumannomyces graminis var. tritici R3-111a-1.</title>
        <authorList>
            <consortium name="The Broad Institute Genome Sequencing Platform"/>
            <person name="Ma L.-J."/>
            <person name="Dead R."/>
            <person name="Young S.K."/>
            <person name="Zeng Q."/>
            <person name="Gargeya S."/>
            <person name="Fitzgerald M."/>
            <person name="Haas B."/>
            <person name="Abouelleil A."/>
            <person name="Alvarado L."/>
            <person name="Arachchi H.M."/>
            <person name="Berlin A."/>
            <person name="Brown A."/>
            <person name="Chapman S.B."/>
            <person name="Chen Z."/>
            <person name="Dunbar C."/>
            <person name="Freedman E."/>
            <person name="Gearin G."/>
            <person name="Gellesch M."/>
            <person name="Goldberg J."/>
            <person name="Griggs A."/>
            <person name="Gujja S."/>
            <person name="Heiman D."/>
            <person name="Howarth C."/>
            <person name="Larson L."/>
            <person name="Lui A."/>
            <person name="MacDonald P.J.P."/>
            <person name="Mehta T."/>
            <person name="Montmayeur A."/>
            <person name="Murphy C."/>
            <person name="Neiman D."/>
            <person name="Pearson M."/>
            <person name="Priest M."/>
            <person name="Roberts A."/>
            <person name="Saif S."/>
            <person name="Shea T."/>
            <person name="Shenoy N."/>
            <person name="Sisk P."/>
            <person name="Stolte C."/>
            <person name="Sykes S."/>
            <person name="Yandava C."/>
            <person name="Wortman J."/>
            <person name="Nusbaum C."/>
            <person name="Birren B."/>
        </authorList>
    </citation>
    <scope>NUCLEOTIDE SEQUENCE</scope>
    <source>
        <strain evidence="2">R3-111a-1</strain>
    </source>
</reference>
<evidence type="ECO:0000313" key="2">
    <source>
        <dbReference type="EMBL" id="EJT69060.1"/>
    </source>
</evidence>
<accession>J3PIJ9</accession>
<proteinExistence type="predicted"/>
<feature type="region of interest" description="Disordered" evidence="1">
    <location>
        <begin position="299"/>
        <end position="319"/>
    </location>
</feature>